<dbReference type="NCBIfam" id="NF047420">
    <property type="entry name" value="EF_P_mod_YmfI"/>
    <property type="match status" value="1"/>
</dbReference>
<dbReference type="PANTHER" id="PTHR42879">
    <property type="entry name" value="3-OXOACYL-(ACYL-CARRIER-PROTEIN) REDUCTASE"/>
    <property type="match status" value="1"/>
</dbReference>
<sequence length="244" mass="26961">MTNQGYCVVLGATGGIGQEICRTLAASGWSLYIHYNRNEEQALHLQTELNKNYPELDFILSQSDFSKTGGAEQLSQQMKKVRAVVVANGQSMNKLLTETTPEDMDALWKVHMQNPAQFIALISPQLREFTSSYIIFIGSIWGDTGAASEVMYSAVKGAQHTFVKAYAKEAAYSGVRVNGIAPGWIETTMNAEISSEDRQMVISEIPLLKTGLPKDVAEMVRFLLSGNMDYMTGEILKINGGWYI</sequence>
<dbReference type="Pfam" id="PF13561">
    <property type="entry name" value="adh_short_C2"/>
    <property type="match status" value="1"/>
</dbReference>
<protein>
    <submittedName>
        <fullName evidence="2">Elongation factor P 5-aminopentanone reductase</fullName>
    </submittedName>
</protein>
<gene>
    <name evidence="2" type="primary">ymfI</name>
    <name evidence="2" type="ORF">ACFSFY_11420</name>
</gene>
<dbReference type="SUPFAM" id="SSF51735">
    <property type="entry name" value="NAD(P)-binding Rossmann-fold domains"/>
    <property type="match status" value="1"/>
</dbReference>
<dbReference type="PRINTS" id="PR00081">
    <property type="entry name" value="GDHRDH"/>
</dbReference>
<name>A0ABW4SI14_9BACL</name>
<dbReference type="PANTHER" id="PTHR42879:SF2">
    <property type="entry name" value="3-OXOACYL-[ACYL-CARRIER-PROTEIN] REDUCTASE FABG"/>
    <property type="match status" value="1"/>
</dbReference>
<dbReference type="RefSeq" id="WP_381538135.1">
    <property type="nucleotide sequence ID" value="NZ_JBHUGI010000032.1"/>
</dbReference>
<accession>A0ABW4SI14</accession>
<comment type="similarity">
    <text evidence="1">Belongs to the short-chain dehydrogenases/reductases (SDR) family.</text>
</comment>
<dbReference type="Proteomes" id="UP001597218">
    <property type="component" value="Unassembled WGS sequence"/>
</dbReference>
<evidence type="ECO:0000313" key="2">
    <source>
        <dbReference type="EMBL" id="MFD1928639.1"/>
    </source>
</evidence>
<keyword evidence="2" id="KW-0251">Elongation factor</keyword>
<dbReference type="InterPro" id="IPR036291">
    <property type="entry name" value="NAD(P)-bd_dom_sf"/>
</dbReference>
<reference evidence="3" key="1">
    <citation type="journal article" date="2019" name="Int. J. Syst. Evol. Microbiol.">
        <title>The Global Catalogue of Microorganisms (GCM) 10K type strain sequencing project: providing services to taxonomists for standard genome sequencing and annotation.</title>
        <authorList>
            <consortium name="The Broad Institute Genomics Platform"/>
            <consortium name="The Broad Institute Genome Sequencing Center for Infectious Disease"/>
            <person name="Wu L."/>
            <person name="Ma J."/>
        </authorList>
    </citation>
    <scope>NUCLEOTIDE SEQUENCE [LARGE SCALE GENOMIC DNA]</scope>
    <source>
        <strain evidence="3">CGMCC 4.7177</strain>
    </source>
</reference>
<dbReference type="EMBL" id="JBHUGI010000032">
    <property type="protein sequence ID" value="MFD1928639.1"/>
    <property type="molecule type" value="Genomic_DNA"/>
</dbReference>
<comment type="caution">
    <text evidence="2">The sequence shown here is derived from an EMBL/GenBank/DDBJ whole genome shotgun (WGS) entry which is preliminary data.</text>
</comment>
<dbReference type="InterPro" id="IPR002347">
    <property type="entry name" value="SDR_fam"/>
</dbReference>
<dbReference type="GO" id="GO:0003746">
    <property type="term" value="F:translation elongation factor activity"/>
    <property type="evidence" value="ECO:0007669"/>
    <property type="project" value="UniProtKB-KW"/>
</dbReference>
<dbReference type="InterPro" id="IPR050259">
    <property type="entry name" value="SDR"/>
</dbReference>
<dbReference type="Gene3D" id="3.40.50.720">
    <property type="entry name" value="NAD(P)-binding Rossmann-like Domain"/>
    <property type="match status" value="1"/>
</dbReference>
<dbReference type="CDD" id="cd05233">
    <property type="entry name" value="SDR_c"/>
    <property type="match status" value="1"/>
</dbReference>
<organism evidence="2 3">
    <name type="scientific">Sporosarcina siberiensis</name>
    <dbReference type="NCBI Taxonomy" id="1365606"/>
    <lineage>
        <taxon>Bacteria</taxon>
        <taxon>Bacillati</taxon>
        <taxon>Bacillota</taxon>
        <taxon>Bacilli</taxon>
        <taxon>Bacillales</taxon>
        <taxon>Caryophanaceae</taxon>
        <taxon>Sporosarcina</taxon>
    </lineage>
</organism>
<evidence type="ECO:0000313" key="3">
    <source>
        <dbReference type="Proteomes" id="UP001597218"/>
    </source>
</evidence>
<evidence type="ECO:0000256" key="1">
    <source>
        <dbReference type="ARBA" id="ARBA00006484"/>
    </source>
</evidence>
<keyword evidence="2" id="KW-0648">Protein biosynthesis</keyword>
<proteinExistence type="inferred from homology"/>
<keyword evidence="3" id="KW-1185">Reference proteome</keyword>